<dbReference type="SUPFAM" id="SSF49723">
    <property type="entry name" value="Lipase/lipooxygenase domain (PLAT/LH2 domain)"/>
    <property type="match status" value="1"/>
</dbReference>
<name>A0A7K6GDJ1_9PASS</name>
<accession>A0A7K6GDJ1</accession>
<dbReference type="PROSITE" id="PS50095">
    <property type="entry name" value="PLAT"/>
    <property type="match status" value="1"/>
</dbReference>
<gene>
    <name evidence="3" type="primary">Loxhd1_0</name>
    <name evidence="3" type="ORF">MALELE_R14891</name>
</gene>
<comment type="caution">
    <text evidence="3">The sequence shown here is derived from an EMBL/GenBank/DDBJ whole genome shotgun (WGS) entry which is preliminary data.</text>
</comment>
<organism evidence="3 4">
    <name type="scientific">Malurus elegans</name>
    <name type="common">Red-winged fairywren</name>
    <dbReference type="NCBI Taxonomy" id="720584"/>
    <lineage>
        <taxon>Eukaryota</taxon>
        <taxon>Metazoa</taxon>
        <taxon>Chordata</taxon>
        <taxon>Craniata</taxon>
        <taxon>Vertebrata</taxon>
        <taxon>Euteleostomi</taxon>
        <taxon>Archelosauria</taxon>
        <taxon>Archosauria</taxon>
        <taxon>Dinosauria</taxon>
        <taxon>Saurischia</taxon>
        <taxon>Theropoda</taxon>
        <taxon>Coelurosauria</taxon>
        <taxon>Aves</taxon>
        <taxon>Neognathae</taxon>
        <taxon>Neoaves</taxon>
        <taxon>Telluraves</taxon>
        <taxon>Australaves</taxon>
        <taxon>Passeriformes</taxon>
        <taxon>Meliphagoidea</taxon>
        <taxon>Maluridae</taxon>
        <taxon>Malurus</taxon>
    </lineage>
</organism>
<sequence length="101" mass="11421">MDIFCIKAVSLGDLEKALISHDGIVPGSGWFLDKIIIKHKEEEEAQEVVFPCNRYVVHGEKEFLTIIFPIHISEAGISMKAFRKGKNCFPAIVFYTIVFCC</sequence>
<dbReference type="AlphaFoldDB" id="A0A7K6GDJ1"/>
<dbReference type="InterPro" id="IPR036392">
    <property type="entry name" value="PLAT/LH2_dom_sf"/>
</dbReference>
<reference evidence="3 4" key="1">
    <citation type="submission" date="2019-09" db="EMBL/GenBank/DDBJ databases">
        <title>Bird 10,000 Genomes (B10K) Project - Family phase.</title>
        <authorList>
            <person name="Zhang G."/>
        </authorList>
    </citation>
    <scope>NUCLEOTIDE SEQUENCE [LARGE SCALE GENOMIC DNA]</scope>
    <source>
        <strain evidence="3">B10K-DU-029-44</strain>
        <tissue evidence="3">Heart</tissue>
    </source>
</reference>
<evidence type="ECO:0000313" key="3">
    <source>
        <dbReference type="EMBL" id="NWV61363.1"/>
    </source>
</evidence>
<evidence type="ECO:0000259" key="2">
    <source>
        <dbReference type="PROSITE" id="PS50095"/>
    </source>
</evidence>
<proteinExistence type="predicted"/>
<feature type="non-terminal residue" evidence="3">
    <location>
        <position position="1"/>
    </location>
</feature>
<comment type="caution">
    <text evidence="1">Lacks conserved residue(s) required for the propagation of feature annotation.</text>
</comment>
<dbReference type="InterPro" id="IPR052970">
    <property type="entry name" value="Inner_ear_hair_cell_LOXHD"/>
</dbReference>
<dbReference type="Pfam" id="PF01477">
    <property type="entry name" value="PLAT"/>
    <property type="match status" value="1"/>
</dbReference>
<dbReference type="PANTHER" id="PTHR45901:SF7">
    <property type="entry name" value="OXYGEN-REGULATED PROTEIN 1"/>
    <property type="match status" value="1"/>
</dbReference>
<dbReference type="Proteomes" id="UP000564407">
    <property type="component" value="Unassembled WGS sequence"/>
</dbReference>
<protein>
    <submittedName>
        <fullName evidence="3">LOXH1 protein</fullName>
    </submittedName>
</protein>
<dbReference type="Gene3D" id="2.60.60.20">
    <property type="entry name" value="PLAT/LH2 domain"/>
    <property type="match status" value="1"/>
</dbReference>
<feature type="domain" description="PLAT" evidence="2">
    <location>
        <begin position="1"/>
        <end position="70"/>
    </location>
</feature>
<dbReference type="InterPro" id="IPR001024">
    <property type="entry name" value="PLAT/LH2_dom"/>
</dbReference>
<keyword evidence="4" id="KW-1185">Reference proteome</keyword>
<evidence type="ECO:0000313" key="4">
    <source>
        <dbReference type="Proteomes" id="UP000564407"/>
    </source>
</evidence>
<feature type="non-terminal residue" evidence="3">
    <location>
        <position position="101"/>
    </location>
</feature>
<dbReference type="PANTHER" id="PTHR45901">
    <property type="entry name" value="PROTEIN CBG12474"/>
    <property type="match status" value="1"/>
</dbReference>
<evidence type="ECO:0000256" key="1">
    <source>
        <dbReference type="PROSITE-ProRule" id="PRU00152"/>
    </source>
</evidence>
<dbReference type="EMBL" id="VZRP01004760">
    <property type="protein sequence ID" value="NWV61363.1"/>
    <property type="molecule type" value="Genomic_DNA"/>
</dbReference>